<feature type="domain" description="Peptide methionine sulphoxide reductase MsrA" evidence="6">
    <location>
        <begin position="3"/>
        <end position="75"/>
    </location>
</feature>
<sequence length="76" mass="8587">MADRLIRKRDGVLTTRVRYRGGDVPNATYLNHGTHADATEIIFDPGKLSYRDLPESFFQVHDPTTKIRQGNDVGTN</sequence>
<comment type="catalytic activity">
    <reaction evidence="5">
        <text>[thioredoxin]-disulfide + L-methionine + H2O = L-methionine (S)-S-oxide + [thioredoxin]-dithiol</text>
        <dbReference type="Rhea" id="RHEA:19993"/>
        <dbReference type="Rhea" id="RHEA-COMP:10698"/>
        <dbReference type="Rhea" id="RHEA-COMP:10700"/>
        <dbReference type="ChEBI" id="CHEBI:15377"/>
        <dbReference type="ChEBI" id="CHEBI:29950"/>
        <dbReference type="ChEBI" id="CHEBI:50058"/>
        <dbReference type="ChEBI" id="CHEBI:57844"/>
        <dbReference type="ChEBI" id="CHEBI:58772"/>
        <dbReference type="EC" id="1.8.4.11"/>
    </reaction>
</comment>
<dbReference type="PANTHER" id="PTHR43774:SF1">
    <property type="entry name" value="PEPTIDE METHIONINE SULFOXIDE REDUCTASE MSRA 2"/>
    <property type="match status" value="1"/>
</dbReference>
<dbReference type="InterPro" id="IPR036509">
    <property type="entry name" value="Met_Sox_Rdtase_MsrA_sf"/>
</dbReference>
<comment type="catalytic activity">
    <reaction evidence="4">
        <text>L-methionyl-[protein] + [thioredoxin]-disulfide + H2O = L-methionyl-(S)-S-oxide-[protein] + [thioredoxin]-dithiol</text>
        <dbReference type="Rhea" id="RHEA:14217"/>
        <dbReference type="Rhea" id="RHEA-COMP:10698"/>
        <dbReference type="Rhea" id="RHEA-COMP:10700"/>
        <dbReference type="Rhea" id="RHEA-COMP:12313"/>
        <dbReference type="Rhea" id="RHEA-COMP:12315"/>
        <dbReference type="ChEBI" id="CHEBI:15377"/>
        <dbReference type="ChEBI" id="CHEBI:16044"/>
        <dbReference type="ChEBI" id="CHEBI:29950"/>
        <dbReference type="ChEBI" id="CHEBI:44120"/>
        <dbReference type="ChEBI" id="CHEBI:50058"/>
        <dbReference type="EC" id="1.8.4.11"/>
    </reaction>
</comment>
<comment type="caution">
    <text evidence="7">The sequence shown here is derived from an EMBL/GenBank/DDBJ whole genome shotgun (WGS) entry which is preliminary data.</text>
</comment>
<organism evidence="7 8">
    <name type="scientific">Micromonospora costi</name>
    <dbReference type="NCBI Taxonomy" id="1530042"/>
    <lineage>
        <taxon>Bacteria</taxon>
        <taxon>Bacillati</taxon>
        <taxon>Actinomycetota</taxon>
        <taxon>Actinomycetes</taxon>
        <taxon>Micromonosporales</taxon>
        <taxon>Micromonosporaceae</taxon>
        <taxon>Micromonospora</taxon>
    </lineage>
</organism>
<keyword evidence="3" id="KW-0560">Oxidoreductase</keyword>
<protein>
    <recommendedName>
        <fullName evidence="2">peptide-methionine (S)-S-oxide reductase</fullName>
        <ecNumber evidence="2">1.8.4.11</ecNumber>
    </recommendedName>
</protein>
<accession>A0A3B0A674</accession>
<dbReference type="PANTHER" id="PTHR43774">
    <property type="entry name" value="PEPTIDE METHIONINE SULFOXIDE REDUCTASE"/>
    <property type="match status" value="1"/>
</dbReference>
<dbReference type="OrthoDB" id="4174719at2"/>
<evidence type="ECO:0000313" key="8">
    <source>
        <dbReference type="Proteomes" id="UP000279968"/>
    </source>
</evidence>
<keyword evidence="8" id="KW-1185">Reference proteome</keyword>
<evidence type="ECO:0000256" key="3">
    <source>
        <dbReference type="ARBA" id="ARBA00023002"/>
    </source>
</evidence>
<dbReference type="EC" id="1.8.4.11" evidence="2"/>
<evidence type="ECO:0000256" key="4">
    <source>
        <dbReference type="ARBA" id="ARBA00047806"/>
    </source>
</evidence>
<evidence type="ECO:0000256" key="2">
    <source>
        <dbReference type="ARBA" id="ARBA00012502"/>
    </source>
</evidence>
<comment type="similarity">
    <text evidence="1">Belongs to the MsrA Met sulfoxide reductase family.</text>
</comment>
<dbReference type="Gene3D" id="3.30.1060.10">
    <property type="entry name" value="Peptide methionine sulphoxide reductase MsrA"/>
    <property type="match status" value="1"/>
</dbReference>
<evidence type="ECO:0000256" key="1">
    <source>
        <dbReference type="ARBA" id="ARBA00005591"/>
    </source>
</evidence>
<dbReference type="GO" id="GO:0008113">
    <property type="term" value="F:peptide-methionine (S)-S-oxide reductase activity"/>
    <property type="evidence" value="ECO:0007669"/>
    <property type="project" value="UniProtKB-EC"/>
</dbReference>
<evidence type="ECO:0000256" key="5">
    <source>
        <dbReference type="ARBA" id="ARBA00048782"/>
    </source>
</evidence>
<dbReference type="Proteomes" id="UP000279968">
    <property type="component" value="Unassembled WGS sequence"/>
</dbReference>
<name>A0A3B0A674_9ACTN</name>
<dbReference type="SUPFAM" id="SSF55068">
    <property type="entry name" value="Peptide methionine sulfoxide reductase"/>
    <property type="match status" value="1"/>
</dbReference>
<proteinExistence type="inferred from homology"/>
<evidence type="ECO:0000313" key="7">
    <source>
        <dbReference type="EMBL" id="RKN55366.1"/>
    </source>
</evidence>
<dbReference type="EMBL" id="RBAN01000002">
    <property type="protein sequence ID" value="RKN55366.1"/>
    <property type="molecule type" value="Genomic_DNA"/>
</dbReference>
<reference evidence="7 8" key="1">
    <citation type="journal article" date="2015" name="Int. J. Syst. Evol. Microbiol.">
        <title>Micromonospora costi sp. nov., isolated from a leaf of Costus speciosus.</title>
        <authorList>
            <person name="Thawai C."/>
        </authorList>
    </citation>
    <scope>NUCLEOTIDE SEQUENCE [LARGE SCALE GENOMIC DNA]</scope>
    <source>
        <strain evidence="7 8">CS1-12</strain>
    </source>
</reference>
<dbReference type="InterPro" id="IPR002569">
    <property type="entry name" value="Met_Sox_Rdtase_MsrA_dom"/>
</dbReference>
<evidence type="ECO:0000259" key="6">
    <source>
        <dbReference type="Pfam" id="PF01625"/>
    </source>
</evidence>
<dbReference type="Pfam" id="PF01625">
    <property type="entry name" value="PMSR"/>
    <property type="match status" value="1"/>
</dbReference>
<dbReference type="AlphaFoldDB" id="A0A3B0A674"/>
<gene>
    <name evidence="7" type="ORF">D7193_11885</name>
</gene>
<dbReference type="RefSeq" id="WP_120779554.1">
    <property type="nucleotide sequence ID" value="NZ_JBHLUP010000002.1"/>
</dbReference>